<dbReference type="InterPro" id="IPR014718">
    <property type="entry name" value="GH-type_carb-bd"/>
</dbReference>
<sequence length="315" mass="33923">MKPLTGEQFAIEYERGDGRRSTAIVTELAAALRELFLDGVESVEPHSENELPPMGSGLLLVPWPNRIAGARWELDGKPQQLDRTEPATGNATHGLVRNTAYRLTARTANSITLDATVFPQHGYPFRVDTSVQYVLDENGLTVIHSLTNESAAAAPVAVGAHPYFRVGDVPVGELVATVDAATRFEVDAVAIPTREVPVDGTGFDLRGGRPVGELDIDSGFGGVGIHDGRAVHSVTAPDGSATEVWGDENFRFVQFYTPRNFPRGTVTPANPTPGQAVAIEPMTAPANAFNTGLGLRWLEPGETWRLQWGIRHRAA</sequence>
<dbReference type="InterPro" id="IPR011013">
    <property type="entry name" value="Gal_mutarotase_sf_dom"/>
</dbReference>
<protein>
    <submittedName>
        <fullName evidence="1">Aldose epimerase</fullName>
    </submittedName>
</protein>
<proteinExistence type="predicted"/>
<dbReference type="EMBL" id="NBWZ01000001">
    <property type="protein sequence ID" value="RFA10008.1"/>
    <property type="molecule type" value="Genomic_DNA"/>
</dbReference>
<dbReference type="SUPFAM" id="SSF74650">
    <property type="entry name" value="Galactose mutarotase-like"/>
    <property type="match status" value="1"/>
</dbReference>
<gene>
    <name evidence="1" type="ORF">B7R54_12935</name>
</gene>
<dbReference type="PANTHER" id="PTHR10091">
    <property type="entry name" value="ALDOSE-1-EPIMERASE"/>
    <property type="match status" value="1"/>
</dbReference>
<dbReference type="AlphaFoldDB" id="A0A3E0VKJ5"/>
<dbReference type="InterPro" id="IPR037480">
    <property type="entry name" value="YihR-like"/>
</dbReference>
<evidence type="ECO:0000313" key="2">
    <source>
        <dbReference type="Proteomes" id="UP000256486"/>
    </source>
</evidence>
<accession>A0A3E0VKJ5</accession>
<dbReference type="GO" id="GO:0033499">
    <property type="term" value="P:galactose catabolic process via UDP-galactose, Leloir pathway"/>
    <property type="evidence" value="ECO:0007669"/>
    <property type="project" value="TreeGrafter"/>
</dbReference>
<dbReference type="OrthoDB" id="4739604at2"/>
<dbReference type="InterPro" id="IPR008183">
    <property type="entry name" value="Aldose_1/G6P_1-epimerase"/>
</dbReference>
<dbReference type="PANTHER" id="PTHR10091:SF0">
    <property type="entry name" value="GALACTOSE MUTAROTASE"/>
    <property type="match status" value="1"/>
</dbReference>
<dbReference type="RefSeq" id="WP_116415406.1">
    <property type="nucleotide sequence ID" value="NZ_NBWZ01000001.1"/>
</dbReference>
<dbReference type="Gene3D" id="2.70.98.10">
    <property type="match status" value="1"/>
</dbReference>
<dbReference type="Proteomes" id="UP000256486">
    <property type="component" value="Unassembled WGS sequence"/>
</dbReference>
<dbReference type="GO" id="GO:0004034">
    <property type="term" value="F:aldose 1-epimerase activity"/>
    <property type="evidence" value="ECO:0007669"/>
    <property type="project" value="TreeGrafter"/>
</dbReference>
<organism evidence="1 2">
    <name type="scientific">Subtercola boreus</name>
    <dbReference type="NCBI Taxonomy" id="120213"/>
    <lineage>
        <taxon>Bacteria</taxon>
        <taxon>Bacillati</taxon>
        <taxon>Actinomycetota</taxon>
        <taxon>Actinomycetes</taxon>
        <taxon>Micrococcales</taxon>
        <taxon>Microbacteriaceae</taxon>
        <taxon>Subtercola</taxon>
    </lineage>
</organism>
<comment type="caution">
    <text evidence="1">The sequence shown here is derived from an EMBL/GenBank/DDBJ whole genome shotgun (WGS) entry which is preliminary data.</text>
</comment>
<dbReference type="CDD" id="cd09022">
    <property type="entry name" value="Aldose_epim_Ec_YihR"/>
    <property type="match status" value="1"/>
</dbReference>
<dbReference type="GO" id="GO:0030246">
    <property type="term" value="F:carbohydrate binding"/>
    <property type="evidence" value="ECO:0007669"/>
    <property type="project" value="InterPro"/>
</dbReference>
<dbReference type="GO" id="GO:0006006">
    <property type="term" value="P:glucose metabolic process"/>
    <property type="evidence" value="ECO:0007669"/>
    <property type="project" value="TreeGrafter"/>
</dbReference>
<keyword evidence="2" id="KW-1185">Reference proteome</keyword>
<reference evidence="1 2" key="1">
    <citation type="submission" date="2017-04" db="EMBL/GenBank/DDBJ databases">
        <title>Comparative genome analysis of Subtercola boreus.</title>
        <authorList>
            <person name="Cho Y.-J."/>
            <person name="Cho A."/>
            <person name="Kim O.-S."/>
            <person name="Lee J.-I."/>
        </authorList>
    </citation>
    <scope>NUCLEOTIDE SEQUENCE [LARGE SCALE GENOMIC DNA]</scope>
    <source>
        <strain evidence="1 2">K300</strain>
    </source>
</reference>
<evidence type="ECO:0000313" key="1">
    <source>
        <dbReference type="EMBL" id="RFA10008.1"/>
    </source>
</evidence>
<dbReference type="Pfam" id="PF01263">
    <property type="entry name" value="Aldose_epim"/>
    <property type="match status" value="1"/>
</dbReference>
<name>A0A3E0VKJ5_9MICO</name>